<protein>
    <submittedName>
        <fullName evidence="7">Uncharacterized protein</fullName>
    </submittedName>
</protein>
<evidence type="ECO:0000313" key="7">
    <source>
        <dbReference type="EMBL" id="CAF1189790.1"/>
    </source>
</evidence>
<dbReference type="PANTHER" id="PTHR43899:SF13">
    <property type="entry name" value="RH59310P"/>
    <property type="match status" value="1"/>
</dbReference>
<evidence type="ECO:0000256" key="2">
    <source>
        <dbReference type="ARBA" id="ARBA00006484"/>
    </source>
</evidence>
<evidence type="ECO:0000256" key="5">
    <source>
        <dbReference type="RuleBase" id="RU000363"/>
    </source>
</evidence>
<name>A0A814VF30_9BILA</name>
<reference evidence="7" key="1">
    <citation type="submission" date="2021-02" db="EMBL/GenBank/DDBJ databases">
        <authorList>
            <person name="Nowell W R."/>
        </authorList>
    </citation>
    <scope>NUCLEOTIDE SEQUENCE</scope>
</reference>
<keyword evidence="6" id="KW-0472">Membrane</keyword>
<organism evidence="7 9">
    <name type="scientific">Rotaria sordida</name>
    <dbReference type="NCBI Taxonomy" id="392033"/>
    <lineage>
        <taxon>Eukaryota</taxon>
        <taxon>Metazoa</taxon>
        <taxon>Spiralia</taxon>
        <taxon>Gnathifera</taxon>
        <taxon>Rotifera</taxon>
        <taxon>Eurotatoria</taxon>
        <taxon>Bdelloidea</taxon>
        <taxon>Philodinida</taxon>
        <taxon>Philodinidae</taxon>
        <taxon>Rotaria</taxon>
    </lineage>
</organism>
<evidence type="ECO:0000256" key="3">
    <source>
        <dbReference type="ARBA" id="ARBA00022857"/>
    </source>
</evidence>
<dbReference type="InterPro" id="IPR002347">
    <property type="entry name" value="SDR_fam"/>
</dbReference>
<dbReference type="EMBL" id="CAJNOU010001339">
    <property type="protein sequence ID" value="CAF1189790.1"/>
    <property type="molecule type" value="Genomic_DNA"/>
</dbReference>
<dbReference type="PANTHER" id="PTHR43899">
    <property type="entry name" value="RH59310P"/>
    <property type="match status" value="1"/>
</dbReference>
<evidence type="ECO:0000256" key="4">
    <source>
        <dbReference type="ARBA" id="ARBA00023002"/>
    </source>
</evidence>
<comment type="subcellular location">
    <subcellularLocation>
        <location evidence="1">Endoplasmic reticulum</location>
    </subcellularLocation>
</comment>
<dbReference type="InterPro" id="IPR036291">
    <property type="entry name" value="NAD(P)-bd_dom_sf"/>
</dbReference>
<dbReference type="Pfam" id="PF00106">
    <property type="entry name" value="adh_short"/>
    <property type="match status" value="1"/>
</dbReference>
<dbReference type="Proteomes" id="UP000663889">
    <property type="component" value="Unassembled WGS sequence"/>
</dbReference>
<gene>
    <name evidence="8" type="ORF">FNK824_LOCUS29955</name>
    <name evidence="7" type="ORF">SEV965_LOCUS20527</name>
</gene>
<keyword evidence="6" id="KW-0812">Transmembrane</keyword>
<evidence type="ECO:0000256" key="1">
    <source>
        <dbReference type="ARBA" id="ARBA00004240"/>
    </source>
</evidence>
<keyword evidence="3" id="KW-0521">NADP</keyword>
<feature type="transmembrane region" description="Helical" evidence="6">
    <location>
        <begin position="6"/>
        <end position="27"/>
    </location>
</feature>
<dbReference type="PRINTS" id="PR00080">
    <property type="entry name" value="SDRFAMILY"/>
</dbReference>
<keyword evidence="4" id="KW-0560">Oxidoreductase</keyword>
<evidence type="ECO:0000313" key="8">
    <source>
        <dbReference type="EMBL" id="CAF4073680.1"/>
    </source>
</evidence>
<dbReference type="Proteomes" id="UP000663874">
    <property type="component" value="Unassembled WGS sequence"/>
</dbReference>
<dbReference type="SUPFAM" id="SSF51735">
    <property type="entry name" value="NAD(P)-binding Rossmann-fold domains"/>
    <property type="match status" value="1"/>
</dbReference>
<evidence type="ECO:0000256" key="6">
    <source>
        <dbReference type="SAM" id="Phobius"/>
    </source>
</evidence>
<dbReference type="PIRSF" id="PIRSF000126">
    <property type="entry name" value="11-beta-HSD1"/>
    <property type="match status" value="1"/>
</dbReference>
<dbReference type="GO" id="GO:0005783">
    <property type="term" value="C:endoplasmic reticulum"/>
    <property type="evidence" value="ECO:0007669"/>
    <property type="project" value="UniProtKB-SubCell"/>
</dbReference>
<comment type="caution">
    <text evidence="7">The sequence shown here is derived from an EMBL/GenBank/DDBJ whole genome shotgun (WGS) entry which is preliminary data.</text>
</comment>
<keyword evidence="6" id="KW-1133">Transmembrane helix</keyword>
<dbReference type="PROSITE" id="PS00061">
    <property type="entry name" value="ADH_SHORT"/>
    <property type="match status" value="1"/>
</dbReference>
<dbReference type="FunFam" id="3.40.50.720:FF:000137">
    <property type="entry name" value="Hydroxysteroid (17-beta) dehydrogenase 3"/>
    <property type="match status" value="1"/>
</dbReference>
<dbReference type="EMBL" id="CAJOBE010008948">
    <property type="protein sequence ID" value="CAF4073680.1"/>
    <property type="molecule type" value="Genomic_DNA"/>
</dbReference>
<dbReference type="Gene3D" id="3.40.50.720">
    <property type="entry name" value="NAD(P)-binding Rossmann-like Domain"/>
    <property type="match status" value="1"/>
</dbReference>
<comment type="similarity">
    <text evidence="2 5">Belongs to the short-chain dehydrogenases/reductases (SDR) family.</text>
</comment>
<accession>A0A814VF30</accession>
<proteinExistence type="inferred from homology"/>
<dbReference type="CDD" id="cd05356">
    <property type="entry name" value="17beta-HSD1_like_SDR_c"/>
    <property type="match status" value="1"/>
</dbReference>
<dbReference type="InterPro" id="IPR020904">
    <property type="entry name" value="Sc_DH/Rdtase_CS"/>
</dbReference>
<dbReference type="InterPro" id="IPR051019">
    <property type="entry name" value="VLCFA-Steroid_DH"/>
</dbReference>
<dbReference type="AlphaFoldDB" id="A0A814VF30"/>
<dbReference type="PRINTS" id="PR00081">
    <property type="entry name" value="GDHRDH"/>
</dbReference>
<dbReference type="GO" id="GO:0016491">
    <property type="term" value="F:oxidoreductase activity"/>
    <property type="evidence" value="ECO:0007669"/>
    <property type="project" value="UniProtKB-KW"/>
</dbReference>
<evidence type="ECO:0000313" key="9">
    <source>
        <dbReference type="Proteomes" id="UP000663889"/>
    </source>
</evidence>
<sequence>MSFLETFGALTLIYILVRLATFIYQILCPLRVDIKKFGEWALITGSTDGIGKAYAIELAKRGFNVILISRTKEKLEQVAKEIQTKYSNTQVKIISIDFTKDNSIYSRIREEIRGIDIGVLINNVGISYEYPESFDKIEENEKCLNNMIRCNVDSVANLTQIILPDMIKKRRGLIVNISSISGRRPTPLLGLYSGTKGFIDLFSRSLAAECISRGVYIQSLCPGYVVSKLSGIRKASLIAPTPEKFVASALDRITLPFTTGYWTHEIQEFIQSLLPEFLSNKIAMHVLCGVRAKALKKRNKGQ</sequence>